<keyword evidence="4 8" id="KW-0812">Transmembrane</keyword>
<feature type="transmembrane region" description="Helical" evidence="8">
    <location>
        <begin position="329"/>
        <end position="358"/>
    </location>
</feature>
<dbReference type="GO" id="GO:0005886">
    <property type="term" value="C:plasma membrane"/>
    <property type="evidence" value="ECO:0007669"/>
    <property type="project" value="UniProtKB-SubCell"/>
</dbReference>
<evidence type="ECO:0000313" key="10">
    <source>
        <dbReference type="EMBL" id="KPQ10294.1"/>
    </source>
</evidence>
<gene>
    <name evidence="11" type="ORF">GA0071312_1147</name>
    <name evidence="10" type="ORF">HLUCCO17_10960</name>
</gene>
<dbReference type="AlphaFoldDB" id="A0A0P8BL21"/>
<dbReference type="InterPro" id="IPR004681">
    <property type="entry name" value="TRAP_DctM"/>
</dbReference>
<feature type="domain" description="TRAP C4-dicarboxylate transport system permease DctM subunit" evidence="9">
    <location>
        <begin position="16"/>
        <end position="433"/>
    </location>
</feature>
<evidence type="ECO:0000256" key="2">
    <source>
        <dbReference type="ARBA" id="ARBA00022475"/>
    </source>
</evidence>
<organism evidence="10 12">
    <name type="scientific">Saliniramus fredricksonii</name>
    <dbReference type="NCBI Taxonomy" id="1653334"/>
    <lineage>
        <taxon>Bacteria</taxon>
        <taxon>Pseudomonadati</taxon>
        <taxon>Pseudomonadota</taxon>
        <taxon>Alphaproteobacteria</taxon>
        <taxon>Hyphomicrobiales</taxon>
        <taxon>Salinarimonadaceae</taxon>
        <taxon>Saliniramus</taxon>
    </lineage>
</organism>
<evidence type="ECO:0000256" key="4">
    <source>
        <dbReference type="ARBA" id="ARBA00022692"/>
    </source>
</evidence>
<evidence type="ECO:0000256" key="6">
    <source>
        <dbReference type="ARBA" id="ARBA00023136"/>
    </source>
</evidence>
<feature type="transmembrane region" description="Helical" evidence="8">
    <location>
        <begin position="104"/>
        <end position="133"/>
    </location>
</feature>
<evidence type="ECO:0000256" key="7">
    <source>
        <dbReference type="RuleBase" id="RU369079"/>
    </source>
</evidence>
<evidence type="ECO:0000313" key="11">
    <source>
        <dbReference type="EMBL" id="SCC79771.1"/>
    </source>
</evidence>
<comment type="caution">
    <text evidence="10">The sequence shown here is derived from an EMBL/GenBank/DDBJ whole genome shotgun (WGS) entry which is preliminary data.</text>
</comment>
<dbReference type="EMBL" id="FMBM01000001">
    <property type="protein sequence ID" value="SCC79771.1"/>
    <property type="molecule type" value="Genomic_DNA"/>
</dbReference>
<dbReference type="GO" id="GO:0022857">
    <property type="term" value="F:transmembrane transporter activity"/>
    <property type="evidence" value="ECO:0007669"/>
    <property type="project" value="UniProtKB-UniRule"/>
</dbReference>
<feature type="transmembrane region" description="Helical" evidence="8">
    <location>
        <begin position="176"/>
        <end position="201"/>
    </location>
</feature>
<dbReference type="Pfam" id="PF06808">
    <property type="entry name" value="DctM"/>
    <property type="match status" value="1"/>
</dbReference>
<keyword evidence="3 7" id="KW-0997">Cell inner membrane</keyword>
<dbReference type="STRING" id="1653334.GA0071312_1147"/>
<dbReference type="PANTHER" id="PTHR33362">
    <property type="entry name" value="SIALIC ACID TRAP TRANSPORTER PERMEASE PROTEIN SIAT-RELATED"/>
    <property type="match status" value="1"/>
</dbReference>
<evidence type="ECO:0000256" key="1">
    <source>
        <dbReference type="ARBA" id="ARBA00004429"/>
    </source>
</evidence>
<reference evidence="10 12" key="1">
    <citation type="submission" date="2015-09" db="EMBL/GenBank/DDBJ databases">
        <title>Identification and resolution of microdiversity through metagenomic sequencing of parallel consortia.</title>
        <authorList>
            <person name="Nelson W.C."/>
            <person name="Romine M.F."/>
            <person name="Lindemann S.R."/>
        </authorList>
    </citation>
    <scope>NUCLEOTIDE SEQUENCE [LARGE SCALE GENOMIC DNA]</scope>
    <source>
        <strain evidence="10">HL-109</strain>
    </source>
</reference>
<accession>A0A0P8BL21</accession>
<dbReference type="OrthoDB" id="7339120at2"/>
<dbReference type="Proteomes" id="UP000050497">
    <property type="component" value="Unassembled WGS sequence"/>
</dbReference>
<feature type="transmembrane region" description="Helical" evidence="8">
    <location>
        <begin position="257"/>
        <end position="280"/>
    </location>
</feature>
<keyword evidence="5 8" id="KW-1133">Transmembrane helix</keyword>
<dbReference type="PIRSF" id="PIRSF006066">
    <property type="entry name" value="HI0050"/>
    <property type="match status" value="1"/>
</dbReference>
<keyword evidence="6 8" id="KW-0472">Membrane</keyword>
<dbReference type="PATRIC" id="fig|1653334.4.peg.3529"/>
<dbReference type="Proteomes" id="UP000182800">
    <property type="component" value="Unassembled WGS sequence"/>
</dbReference>
<evidence type="ECO:0000256" key="5">
    <source>
        <dbReference type="ARBA" id="ARBA00022989"/>
    </source>
</evidence>
<dbReference type="InterPro" id="IPR010656">
    <property type="entry name" value="DctM"/>
</dbReference>
<evidence type="ECO:0000259" key="9">
    <source>
        <dbReference type="Pfam" id="PF06808"/>
    </source>
</evidence>
<feature type="transmembrane region" description="Helical" evidence="8">
    <location>
        <begin position="292"/>
        <end position="309"/>
    </location>
</feature>
<name>A0A0P8BL21_9HYPH</name>
<evidence type="ECO:0000313" key="12">
    <source>
        <dbReference type="Proteomes" id="UP000050497"/>
    </source>
</evidence>
<keyword evidence="13" id="KW-1185">Reference proteome</keyword>
<feature type="transmembrane region" description="Helical" evidence="8">
    <location>
        <begin position="12"/>
        <end position="44"/>
    </location>
</feature>
<dbReference type="EMBL" id="LJSX01000016">
    <property type="protein sequence ID" value="KPQ10294.1"/>
    <property type="molecule type" value="Genomic_DNA"/>
</dbReference>
<feature type="transmembrane region" description="Helical" evidence="8">
    <location>
        <begin position="222"/>
        <end position="251"/>
    </location>
</feature>
<protein>
    <submittedName>
        <fullName evidence="11">TRAP transporter, DctM subunit</fullName>
    </submittedName>
    <submittedName>
        <fullName evidence="10">TRAP-type transporter system large permease component</fullName>
    </submittedName>
</protein>
<keyword evidence="7" id="KW-0813">Transport</keyword>
<feature type="transmembrane region" description="Helical" evidence="8">
    <location>
        <begin position="145"/>
        <end position="170"/>
    </location>
</feature>
<reference evidence="11 13" key="2">
    <citation type="submission" date="2016-08" db="EMBL/GenBank/DDBJ databases">
        <authorList>
            <person name="Varghese N."/>
            <person name="Submissions Spin"/>
        </authorList>
    </citation>
    <scope>NUCLEOTIDE SEQUENCE [LARGE SCALE GENOMIC DNA]</scope>
    <source>
        <strain evidence="11 13">HL-109</strain>
    </source>
</reference>
<dbReference type="RefSeq" id="WP_074444269.1">
    <property type="nucleotide sequence ID" value="NZ_FMBM01000001.1"/>
</dbReference>
<dbReference type="PANTHER" id="PTHR33362:SF7">
    <property type="entry name" value="SLL1103 PROTEIN"/>
    <property type="match status" value="1"/>
</dbReference>
<feature type="transmembrane region" description="Helical" evidence="8">
    <location>
        <begin position="370"/>
        <end position="397"/>
    </location>
</feature>
<evidence type="ECO:0000313" key="13">
    <source>
        <dbReference type="Proteomes" id="UP000182800"/>
    </source>
</evidence>
<sequence length="443" mass="48232">MMFEMIPTEYLGLIMLGLLLVTIFIGFPIAFTLMLLAVVFGYLGMEHRVFRLMVSQTFGIMQQEVLAAIPLFVLMGFFLERTGLMERLFRALQLAMGGLPGSLYLVTLLVATIFATATGIIGASVTVIGLLAVPVMLKYGYYPRLAAGVVCAGGTLGILIPPSIMLVLMAPVMGVSVLHLFAGAIIPGLMLAGMHIVYAMFRALKNPALGPPLPVEERAANWWVVVKELILGFVPAALLMFFALGTILLGIATPTEAAALGAFGALVMTALYGSMTWKMFKECIMSTLQTSAMILFLAVSANIYAAVFSRLGSGVLVTDWFLNMPLEPFWIVVMMMILIFLLAWPLEWPAIVLIFLPILTPVVRELEIDLVWFGILVAVNLQSAFLSPPVAMAAYYLKGAVPILKLSDIYIGMLQFNVIQNLAVVIILIFPAIALWLPRVVYG</sequence>
<evidence type="ECO:0000256" key="8">
    <source>
        <dbReference type="SAM" id="Phobius"/>
    </source>
</evidence>
<keyword evidence="2" id="KW-1003">Cell membrane</keyword>
<evidence type="ECO:0000256" key="3">
    <source>
        <dbReference type="ARBA" id="ARBA00022519"/>
    </source>
</evidence>
<feature type="transmembrane region" description="Helical" evidence="8">
    <location>
        <begin position="409"/>
        <end position="437"/>
    </location>
</feature>
<comment type="subcellular location">
    <subcellularLocation>
        <location evidence="1 7">Cell inner membrane</location>
        <topology evidence="1 7">Multi-pass membrane protein</topology>
    </subcellularLocation>
</comment>
<proteinExistence type="predicted"/>
<comment type="function">
    <text evidence="7">Part of the tripartite ATP-independent periplasmic (TRAP) transport system.</text>
</comment>
<feature type="transmembrane region" description="Helical" evidence="8">
    <location>
        <begin position="65"/>
        <end position="84"/>
    </location>
</feature>